<name>A0ABV3Y026_9ACTN</name>
<dbReference type="PANTHER" id="PTHR31126">
    <property type="entry name" value="TYROSINE-PROTEIN PHOSPHATASE"/>
    <property type="match status" value="1"/>
</dbReference>
<evidence type="ECO:0000313" key="3">
    <source>
        <dbReference type="Proteomes" id="UP001560267"/>
    </source>
</evidence>
<evidence type="ECO:0000256" key="1">
    <source>
        <dbReference type="ARBA" id="ARBA00009580"/>
    </source>
</evidence>
<dbReference type="GO" id="GO:0004725">
    <property type="term" value="F:protein tyrosine phosphatase activity"/>
    <property type="evidence" value="ECO:0007669"/>
    <property type="project" value="UniProtKB-EC"/>
</dbReference>
<protein>
    <submittedName>
        <fullName evidence="2">Tyrosine-protein phosphatase</fullName>
        <ecNumber evidence="2">3.1.3.48</ecNumber>
    </submittedName>
</protein>
<dbReference type="EMBL" id="JBFSHR010000005">
    <property type="protein sequence ID" value="MEX6428740.1"/>
    <property type="molecule type" value="Genomic_DNA"/>
</dbReference>
<dbReference type="PANTHER" id="PTHR31126:SF1">
    <property type="entry name" value="TYROSINE SPECIFIC PROTEIN PHOSPHATASES DOMAIN-CONTAINING PROTEIN"/>
    <property type="match status" value="1"/>
</dbReference>
<dbReference type="InterPro" id="IPR026893">
    <property type="entry name" value="Tyr/Ser_Pase_IphP-type"/>
</dbReference>
<comment type="similarity">
    <text evidence="1">Belongs to the protein-tyrosine phosphatase family.</text>
</comment>
<gene>
    <name evidence="2" type="ORF">AB6A68_02660</name>
</gene>
<comment type="caution">
    <text evidence="2">The sequence shown here is derived from an EMBL/GenBank/DDBJ whole genome shotgun (WGS) entry which is preliminary data.</text>
</comment>
<reference evidence="2 3" key="1">
    <citation type="submission" date="2024-07" db="EMBL/GenBank/DDBJ databases">
        <title>Draft Genome Sequence of Ferrimicrobium acidiphilum Strain YE2023, Isolated from a Pulp of Bioleach Reactor.</title>
        <authorList>
            <person name="Elkina Y.A."/>
            <person name="Bulaeva A.G."/>
            <person name="Beletsky A.V."/>
            <person name="Mardanov A.V."/>
        </authorList>
    </citation>
    <scope>NUCLEOTIDE SEQUENCE [LARGE SCALE GENOMIC DNA]</scope>
    <source>
        <strain evidence="2 3">YE2023</strain>
    </source>
</reference>
<dbReference type="SUPFAM" id="SSF52799">
    <property type="entry name" value="(Phosphotyrosine protein) phosphatases II"/>
    <property type="match status" value="1"/>
</dbReference>
<dbReference type="RefSeq" id="WP_298404148.1">
    <property type="nucleotide sequence ID" value="NZ_JBFSHR010000005.1"/>
</dbReference>
<dbReference type="Gene3D" id="3.90.190.10">
    <property type="entry name" value="Protein tyrosine phosphatase superfamily"/>
    <property type="match status" value="1"/>
</dbReference>
<dbReference type="PROSITE" id="PS00383">
    <property type="entry name" value="TYR_PHOSPHATASE_1"/>
    <property type="match status" value="1"/>
</dbReference>
<keyword evidence="2" id="KW-0378">Hydrolase</keyword>
<evidence type="ECO:0000313" key="2">
    <source>
        <dbReference type="EMBL" id="MEX6428740.1"/>
    </source>
</evidence>
<accession>A0ABV3Y026</accession>
<dbReference type="EC" id="3.1.3.48" evidence="2"/>
<dbReference type="Proteomes" id="UP001560267">
    <property type="component" value="Unassembled WGS sequence"/>
</dbReference>
<proteinExistence type="inferred from homology"/>
<dbReference type="InterPro" id="IPR029021">
    <property type="entry name" value="Prot-tyrosine_phosphatase-like"/>
</dbReference>
<sequence>MRTLPDQFLSWEGLYNLRELGGYATADGHLTRSGLLFRSEAFFRLPTDSRRELFDELGLVTVIDLRSDRERHDQGYLEEAGDTKLLHFPLLDVSVDSGLDRGDPDYLPKAYQAILESRPASLGDALTIILDPSHWPLLFHCAAGKDRTGIVAMLALSAADVPHDLIAKDYALTQLALERVLAANDPNADPARWRELPTAVIGSSPRTAQVTLDFIDQRFGSTQQYLEELGVAGDLVSAFKDHFTAA</sequence>
<keyword evidence="3" id="KW-1185">Reference proteome</keyword>
<dbReference type="Pfam" id="PF13350">
    <property type="entry name" value="Y_phosphatase3"/>
    <property type="match status" value="1"/>
</dbReference>
<organism evidence="2 3">
    <name type="scientific">Ferrimicrobium acidiphilum</name>
    <dbReference type="NCBI Taxonomy" id="121039"/>
    <lineage>
        <taxon>Bacteria</taxon>
        <taxon>Bacillati</taxon>
        <taxon>Actinomycetota</taxon>
        <taxon>Acidimicrobiia</taxon>
        <taxon>Acidimicrobiales</taxon>
        <taxon>Acidimicrobiaceae</taxon>
        <taxon>Ferrimicrobium</taxon>
    </lineage>
</organism>
<dbReference type="InterPro" id="IPR016130">
    <property type="entry name" value="Tyr_Pase_AS"/>
</dbReference>